<dbReference type="RefSeq" id="WP_068719369.1">
    <property type="nucleotide sequence ID" value="NZ_LWDV01000010.1"/>
</dbReference>
<organism evidence="1 2">
    <name type="scientific">Orenia metallireducens</name>
    <dbReference type="NCBI Taxonomy" id="1413210"/>
    <lineage>
        <taxon>Bacteria</taxon>
        <taxon>Bacillati</taxon>
        <taxon>Bacillota</taxon>
        <taxon>Clostridia</taxon>
        <taxon>Halanaerobiales</taxon>
        <taxon>Halobacteroidaceae</taxon>
        <taxon>Orenia</taxon>
    </lineage>
</organism>
<proteinExistence type="predicted"/>
<dbReference type="OrthoDB" id="494991at2"/>
<dbReference type="Proteomes" id="UP000093514">
    <property type="component" value="Unassembled WGS sequence"/>
</dbReference>
<comment type="caution">
    <text evidence="1">The sequence shown here is derived from an EMBL/GenBank/DDBJ whole genome shotgun (WGS) entry which is preliminary data.</text>
</comment>
<reference evidence="1 2" key="2">
    <citation type="submission" date="2016-08" db="EMBL/GenBank/DDBJ databases">
        <title>Orenia metallireducens sp. nov. strain Z6, a Novel Metal-reducing Firmicute from the Deep Subsurface.</title>
        <authorList>
            <person name="Maxim B.I."/>
            <person name="Kenneth K."/>
            <person name="Flynn T.M."/>
            <person name="Oloughlin E.J."/>
            <person name="Locke R.A."/>
            <person name="Weber J.R."/>
            <person name="Egan S.M."/>
            <person name="Mackie R.I."/>
            <person name="Cann I.K."/>
        </authorList>
    </citation>
    <scope>NUCLEOTIDE SEQUENCE [LARGE SCALE GENOMIC DNA]</scope>
    <source>
        <strain evidence="1 2">Z6</strain>
    </source>
</reference>
<evidence type="ECO:0008006" key="3">
    <source>
        <dbReference type="Google" id="ProtNLM"/>
    </source>
</evidence>
<reference evidence="2" key="1">
    <citation type="submission" date="2016-07" db="EMBL/GenBank/DDBJ databases">
        <authorList>
            <person name="Florea S."/>
            <person name="Webb J.S."/>
            <person name="Jaromczyk J."/>
            <person name="Schardl C.L."/>
        </authorList>
    </citation>
    <scope>NUCLEOTIDE SEQUENCE [LARGE SCALE GENOMIC DNA]</scope>
    <source>
        <strain evidence="2">Z6</strain>
    </source>
</reference>
<evidence type="ECO:0000313" key="1">
    <source>
        <dbReference type="EMBL" id="OCL25457.1"/>
    </source>
</evidence>
<gene>
    <name evidence="1" type="ORF">U472_14010</name>
</gene>
<dbReference type="EMBL" id="LWDV01000010">
    <property type="protein sequence ID" value="OCL25457.1"/>
    <property type="molecule type" value="Genomic_DNA"/>
</dbReference>
<protein>
    <recommendedName>
        <fullName evidence="3">Transcriptional regulator TetR C-terminal Firmicutes type domain-containing protein</fullName>
    </recommendedName>
</protein>
<sequence>MMLVSTDFVEDNRELLNLLLFKAHGSSLENYGEELIEWHTDRWYSYIEKNDMVSLGKFIIRNIIAVFYNLIKEILLHDIRGQELKQAAMEMMTFFYSVWNGLIEWKKDNN</sequence>
<keyword evidence="2" id="KW-1185">Reference proteome</keyword>
<name>A0A1C0A5N9_9FIRM</name>
<evidence type="ECO:0000313" key="2">
    <source>
        <dbReference type="Proteomes" id="UP000093514"/>
    </source>
</evidence>
<accession>A0A1C0A5N9</accession>
<dbReference type="AlphaFoldDB" id="A0A1C0A5N9"/>